<dbReference type="Pfam" id="PF08774">
    <property type="entry name" value="VRR_NUC"/>
    <property type="match status" value="1"/>
</dbReference>
<dbReference type="InterPro" id="IPR011856">
    <property type="entry name" value="tRNA_endonuc-like_dom_sf"/>
</dbReference>
<evidence type="ECO:0000256" key="3">
    <source>
        <dbReference type="ARBA" id="ARBA00022801"/>
    </source>
</evidence>
<accession>A0A412XZG9</accession>
<comment type="caution">
    <text evidence="5">The sequence shown here is derived from an EMBL/GenBank/DDBJ whole genome shotgun (WGS) entry which is preliminary data.</text>
</comment>
<dbReference type="GO" id="GO:0004518">
    <property type="term" value="F:nuclease activity"/>
    <property type="evidence" value="ECO:0007669"/>
    <property type="project" value="UniProtKB-KW"/>
</dbReference>
<dbReference type="RefSeq" id="WP_118047616.1">
    <property type="nucleotide sequence ID" value="NZ_CALIXP010000035.1"/>
</dbReference>
<dbReference type="SMART" id="SM00990">
    <property type="entry name" value="VRR_NUC"/>
    <property type="match status" value="1"/>
</dbReference>
<dbReference type="GO" id="GO:0016788">
    <property type="term" value="F:hydrolase activity, acting on ester bonds"/>
    <property type="evidence" value="ECO:0007669"/>
    <property type="project" value="InterPro"/>
</dbReference>
<name>A0A412XZG9_9BACE</name>
<evidence type="ECO:0000256" key="2">
    <source>
        <dbReference type="ARBA" id="ARBA00022722"/>
    </source>
</evidence>
<protein>
    <submittedName>
        <fullName evidence="5">VRR-NUC domain-containing protein</fullName>
    </submittedName>
</protein>
<evidence type="ECO:0000313" key="6">
    <source>
        <dbReference type="Proteomes" id="UP000284366"/>
    </source>
</evidence>
<sequence length="121" mass="14288">MRKKQTTPQSESQIQHSCLTWFRHQYPFLSRMLFAVPNGGKRDARTGAQMKYEGVLRGVADLILLIPKKGFASLCIEMKTPKGKQREEQIEWQREAEKYRNKYVICRSLQDFMNEVNSYLR</sequence>
<evidence type="ECO:0000313" key="5">
    <source>
        <dbReference type="EMBL" id="RGV50208.1"/>
    </source>
</evidence>
<feature type="domain" description="VRR-NUC" evidence="4">
    <location>
        <begin position="9"/>
        <end position="110"/>
    </location>
</feature>
<dbReference type="Proteomes" id="UP000284366">
    <property type="component" value="Unassembled WGS sequence"/>
</dbReference>
<dbReference type="InterPro" id="IPR014883">
    <property type="entry name" value="VRR_NUC"/>
</dbReference>
<keyword evidence="2" id="KW-0540">Nuclease</keyword>
<evidence type="ECO:0000259" key="4">
    <source>
        <dbReference type="SMART" id="SM00990"/>
    </source>
</evidence>
<dbReference type="EMBL" id="QRZG01000031">
    <property type="protein sequence ID" value="RGV50208.1"/>
    <property type="molecule type" value="Genomic_DNA"/>
</dbReference>
<evidence type="ECO:0000256" key="1">
    <source>
        <dbReference type="ARBA" id="ARBA00001946"/>
    </source>
</evidence>
<organism evidence="5 6">
    <name type="scientific">Bacteroides clarus</name>
    <dbReference type="NCBI Taxonomy" id="626929"/>
    <lineage>
        <taxon>Bacteria</taxon>
        <taxon>Pseudomonadati</taxon>
        <taxon>Bacteroidota</taxon>
        <taxon>Bacteroidia</taxon>
        <taxon>Bacteroidales</taxon>
        <taxon>Bacteroidaceae</taxon>
        <taxon>Bacteroides</taxon>
    </lineage>
</organism>
<dbReference type="Gene3D" id="3.40.1350.10">
    <property type="match status" value="1"/>
</dbReference>
<reference evidence="5 6" key="1">
    <citation type="submission" date="2018-08" db="EMBL/GenBank/DDBJ databases">
        <title>A genome reference for cultivated species of the human gut microbiota.</title>
        <authorList>
            <person name="Zou Y."/>
            <person name="Xue W."/>
            <person name="Luo G."/>
        </authorList>
    </citation>
    <scope>NUCLEOTIDE SEQUENCE [LARGE SCALE GENOMIC DNA]</scope>
    <source>
        <strain evidence="5 6">AF14-27</strain>
    </source>
</reference>
<proteinExistence type="predicted"/>
<dbReference type="AlphaFoldDB" id="A0A412XZG9"/>
<dbReference type="GO" id="GO:0003676">
    <property type="term" value="F:nucleic acid binding"/>
    <property type="evidence" value="ECO:0007669"/>
    <property type="project" value="InterPro"/>
</dbReference>
<keyword evidence="3" id="KW-0378">Hydrolase</keyword>
<comment type="cofactor">
    <cofactor evidence="1">
        <name>Mg(2+)</name>
        <dbReference type="ChEBI" id="CHEBI:18420"/>
    </cofactor>
</comment>
<gene>
    <name evidence="5" type="ORF">DWW09_15030</name>
</gene>